<dbReference type="PANTHER" id="PTHR19304">
    <property type="entry name" value="CYCLIC-AMP RESPONSE ELEMENT BINDING PROTEIN"/>
    <property type="match status" value="1"/>
</dbReference>
<keyword evidence="5" id="KW-0539">Nucleus</keyword>
<dbReference type="Pfam" id="PF00170">
    <property type="entry name" value="bZIP_1"/>
    <property type="match status" value="1"/>
</dbReference>
<dbReference type="GO" id="GO:0005634">
    <property type="term" value="C:nucleus"/>
    <property type="evidence" value="ECO:0007669"/>
    <property type="project" value="UniProtKB-SubCell"/>
</dbReference>
<evidence type="ECO:0000256" key="3">
    <source>
        <dbReference type="ARBA" id="ARBA00023125"/>
    </source>
</evidence>
<keyword evidence="4" id="KW-0804">Transcription</keyword>
<evidence type="ECO:0000313" key="10">
    <source>
        <dbReference type="Proteomes" id="UP000234275"/>
    </source>
</evidence>
<gene>
    <name evidence="9" type="ORF">P170DRAFT_437264</name>
</gene>
<proteinExistence type="predicted"/>
<comment type="caution">
    <text evidence="9">The sequence shown here is derived from an EMBL/GenBank/DDBJ whole genome shotgun (WGS) entry which is preliminary data.</text>
</comment>
<feature type="coiled-coil region" evidence="6">
    <location>
        <begin position="151"/>
        <end position="192"/>
    </location>
</feature>
<reference evidence="9 10" key="1">
    <citation type="submission" date="2016-12" db="EMBL/GenBank/DDBJ databases">
        <title>The genomes of Aspergillus section Nigri reveals drivers in fungal speciation.</title>
        <authorList>
            <consortium name="DOE Joint Genome Institute"/>
            <person name="Vesth T.C."/>
            <person name="Nybo J."/>
            <person name="Theobald S."/>
            <person name="Brandl J."/>
            <person name="Frisvad J.C."/>
            <person name="Nielsen K.F."/>
            <person name="Lyhne E.K."/>
            <person name="Kogle M.E."/>
            <person name="Kuo A."/>
            <person name="Riley R."/>
            <person name="Clum A."/>
            <person name="Nolan M."/>
            <person name="Lipzen A."/>
            <person name="Salamov A."/>
            <person name="Henrissat B."/>
            <person name="Wiebenga A."/>
            <person name="De Vries R.P."/>
            <person name="Grigoriev I.V."/>
            <person name="Mortensen U.H."/>
            <person name="Andersen M.R."/>
            <person name="Baker S.E."/>
        </authorList>
    </citation>
    <scope>NUCLEOTIDE SEQUENCE [LARGE SCALE GENOMIC DNA]</scope>
    <source>
        <strain evidence="9 10">IBT 23096</strain>
    </source>
</reference>
<sequence>MSAQITHPPSANLAFPDPATSAFALPNVPLTPGFFSLPSLANTVDWPLSDTLPTPPPIPSWAIKPDPDGLNPPSQQQKSLCIDPSLQPSSKPSPSTTASTKPPRSASSSTPTSSSASSQTPPSQSKSQISKDRLKRENFLARNRMAASKCRQKKKKHNKALENEYERVAREKKLLQTEADYLRAQVLQLKDELLRHSQCEDASIKGHLNKMVTQVAMTRKSDTFIDINSLLTTSEEEGSVDADSPLLQEVMEPERRDLYRMGEGEVDAAGPGVGVRTGDNFDDFVDFG</sequence>
<dbReference type="VEuPathDB" id="FungiDB:P170DRAFT_437264"/>
<evidence type="ECO:0000256" key="6">
    <source>
        <dbReference type="SAM" id="Coils"/>
    </source>
</evidence>
<name>A0A2I2GA54_9EURO</name>
<dbReference type="InterPro" id="IPR046347">
    <property type="entry name" value="bZIP_sf"/>
</dbReference>
<organism evidence="9 10">
    <name type="scientific">Aspergillus steynii IBT 23096</name>
    <dbReference type="NCBI Taxonomy" id="1392250"/>
    <lineage>
        <taxon>Eukaryota</taxon>
        <taxon>Fungi</taxon>
        <taxon>Dikarya</taxon>
        <taxon>Ascomycota</taxon>
        <taxon>Pezizomycotina</taxon>
        <taxon>Eurotiomycetes</taxon>
        <taxon>Eurotiomycetidae</taxon>
        <taxon>Eurotiales</taxon>
        <taxon>Aspergillaceae</taxon>
        <taxon>Aspergillus</taxon>
        <taxon>Aspergillus subgen. Circumdati</taxon>
    </lineage>
</organism>
<evidence type="ECO:0000256" key="5">
    <source>
        <dbReference type="ARBA" id="ARBA00023242"/>
    </source>
</evidence>
<feature type="compositionally biased region" description="Low complexity" evidence="7">
    <location>
        <begin position="84"/>
        <end position="127"/>
    </location>
</feature>
<feature type="region of interest" description="Disordered" evidence="7">
    <location>
        <begin position="48"/>
        <end position="134"/>
    </location>
</feature>
<evidence type="ECO:0000256" key="1">
    <source>
        <dbReference type="ARBA" id="ARBA00004123"/>
    </source>
</evidence>
<dbReference type="STRING" id="1392250.A0A2I2GA54"/>
<keyword evidence="6" id="KW-0175">Coiled coil</keyword>
<evidence type="ECO:0000259" key="8">
    <source>
        <dbReference type="PROSITE" id="PS50217"/>
    </source>
</evidence>
<dbReference type="InterPro" id="IPR004827">
    <property type="entry name" value="bZIP"/>
</dbReference>
<dbReference type="CDD" id="cd14687">
    <property type="entry name" value="bZIP_ATF2"/>
    <property type="match status" value="1"/>
</dbReference>
<evidence type="ECO:0000313" key="9">
    <source>
        <dbReference type="EMBL" id="PLB49748.1"/>
    </source>
</evidence>
<evidence type="ECO:0000256" key="7">
    <source>
        <dbReference type="SAM" id="MobiDB-lite"/>
    </source>
</evidence>
<dbReference type="Proteomes" id="UP000234275">
    <property type="component" value="Unassembled WGS sequence"/>
</dbReference>
<keyword evidence="10" id="KW-1185">Reference proteome</keyword>
<accession>A0A2I2GA54</accession>
<dbReference type="GO" id="GO:0003677">
    <property type="term" value="F:DNA binding"/>
    <property type="evidence" value="ECO:0007669"/>
    <property type="project" value="UniProtKB-KW"/>
</dbReference>
<dbReference type="PROSITE" id="PS50217">
    <property type="entry name" value="BZIP"/>
    <property type="match status" value="1"/>
</dbReference>
<dbReference type="SMART" id="SM00338">
    <property type="entry name" value="BRLZ"/>
    <property type="match status" value="1"/>
</dbReference>
<dbReference type="InterPro" id="IPR051027">
    <property type="entry name" value="bZIP_transcription_factors"/>
</dbReference>
<evidence type="ECO:0000256" key="2">
    <source>
        <dbReference type="ARBA" id="ARBA00023015"/>
    </source>
</evidence>
<dbReference type="AlphaFoldDB" id="A0A2I2GA54"/>
<dbReference type="PRINTS" id="PR00043">
    <property type="entry name" value="LEUZIPPRJUN"/>
</dbReference>
<dbReference type="InterPro" id="IPR002112">
    <property type="entry name" value="Leuzip_Jun"/>
</dbReference>
<feature type="domain" description="BZIP" evidence="8">
    <location>
        <begin position="133"/>
        <end position="196"/>
    </location>
</feature>
<comment type="subcellular location">
    <subcellularLocation>
        <location evidence="1">Nucleus</location>
    </subcellularLocation>
</comment>
<protein>
    <recommendedName>
        <fullName evidence="8">BZIP domain-containing protein</fullName>
    </recommendedName>
</protein>
<keyword evidence="2" id="KW-0805">Transcription regulation</keyword>
<dbReference type="OrthoDB" id="295274at2759"/>
<evidence type="ECO:0000256" key="4">
    <source>
        <dbReference type="ARBA" id="ARBA00023163"/>
    </source>
</evidence>
<dbReference type="Gene3D" id="1.20.5.170">
    <property type="match status" value="1"/>
</dbReference>
<dbReference type="GO" id="GO:0003700">
    <property type="term" value="F:DNA-binding transcription factor activity"/>
    <property type="evidence" value="ECO:0007669"/>
    <property type="project" value="InterPro"/>
</dbReference>
<dbReference type="GeneID" id="36557023"/>
<dbReference type="RefSeq" id="XP_024705050.1">
    <property type="nucleotide sequence ID" value="XM_024849324.1"/>
</dbReference>
<dbReference type="EMBL" id="MSFO01000004">
    <property type="protein sequence ID" value="PLB49748.1"/>
    <property type="molecule type" value="Genomic_DNA"/>
</dbReference>
<dbReference type="SUPFAM" id="SSF57959">
    <property type="entry name" value="Leucine zipper domain"/>
    <property type="match status" value="1"/>
</dbReference>
<keyword evidence="3" id="KW-0238">DNA-binding</keyword>